<keyword evidence="2" id="KW-0067">ATP-binding</keyword>
<dbReference type="InterPro" id="IPR038727">
    <property type="entry name" value="NadR/Ttd14_AAA_dom"/>
</dbReference>
<dbReference type="Pfam" id="PF13521">
    <property type="entry name" value="AAA_28"/>
    <property type="match status" value="1"/>
</dbReference>
<keyword evidence="2" id="KW-0547">Nucleotide-binding</keyword>
<reference evidence="2" key="1">
    <citation type="submission" date="2024-06" db="EMBL/GenBank/DDBJ databases">
        <title>Genome sequence of Vogesella sp. MAHUQ-64.</title>
        <authorList>
            <person name="Huq M.A."/>
        </authorList>
    </citation>
    <scope>NUCLEOTIDE SEQUENCE</scope>
    <source>
        <strain evidence="2">MAHUQ-64</strain>
    </source>
</reference>
<dbReference type="SUPFAM" id="SSF52540">
    <property type="entry name" value="P-loop containing nucleoside triphosphate hydrolases"/>
    <property type="match status" value="1"/>
</dbReference>
<dbReference type="Gene3D" id="3.40.50.300">
    <property type="entry name" value="P-loop containing nucleotide triphosphate hydrolases"/>
    <property type="match status" value="1"/>
</dbReference>
<gene>
    <name evidence="2" type="ORF">ABNW52_15380</name>
</gene>
<dbReference type="PANTHER" id="PTHR37512:SF1">
    <property type="entry name" value="NADR_TTD14 AAA DOMAIN-CONTAINING PROTEIN"/>
    <property type="match status" value="1"/>
</dbReference>
<comment type="caution">
    <text evidence="2">The sequence shown here is derived from an EMBL/GenBank/DDBJ whole genome shotgun (WGS) entry which is preliminary data.</text>
</comment>
<name>A0ABV1M8X3_9NEIS</name>
<dbReference type="InterPro" id="IPR052735">
    <property type="entry name" value="NAD_biosynth-regulator"/>
</dbReference>
<organism evidence="2 3">
    <name type="scientific">Vogesella oryzagri</name>
    <dbReference type="NCBI Taxonomy" id="3160864"/>
    <lineage>
        <taxon>Bacteria</taxon>
        <taxon>Pseudomonadati</taxon>
        <taxon>Pseudomonadota</taxon>
        <taxon>Betaproteobacteria</taxon>
        <taxon>Neisseriales</taxon>
        <taxon>Chromobacteriaceae</taxon>
        <taxon>Vogesella</taxon>
    </lineage>
</organism>
<evidence type="ECO:0000259" key="1">
    <source>
        <dbReference type="Pfam" id="PF13521"/>
    </source>
</evidence>
<accession>A0ABV1M8X3</accession>
<dbReference type="Proteomes" id="UP001433638">
    <property type="component" value="Unassembled WGS sequence"/>
</dbReference>
<evidence type="ECO:0000313" key="3">
    <source>
        <dbReference type="Proteomes" id="UP001433638"/>
    </source>
</evidence>
<protein>
    <submittedName>
        <fullName evidence="2">ATP-binding protein</fullName>
    </submittedName>
</protein>
<sequence length="187" mass="20133">MSALRIAIVGPESCGKSTLAADLAQALQRCGVAVAVVPEFARDYYATRAYAPTPADIFAIAHGQLAAEAALAEQVQVQVLLCDSTVLTCRIWAEVAFGVAEPALLALNRPQDYTLTLLAAADIPWQYDPLRSHPEQRDWLFGLYRAALDAAAVDYRVLAGSRQQRLAAVWPALRGLLPQLPVFCATG</sequence>
<keyword evidence="3" id="KW-1185">Reference proteome</keyword>
<dbReference type="PANTHER" id="PTHR37512">
    <property type="entry name" value="TRIFUNCTIONAL NAD BIOSYNTHESIS/REGULATOR PROTEIN NADR"/>
    <property type="match status" value="1"/>
</dbReference>
<dbReference type="InterPro" id="IPR027417">
    <property type="entry name" value="P-loop_NTPase"/>
</dbReference>
<proteinExistence type="predicted"/>
<feature type="domain" description="NadR/Ttd14 AAA" evidence="1">
    <location>
        <begin position="5"/>
        <end position="165"/>
    </location>
</feature>
<dbReference type="GO" id="GO:0005524">
    <property type="term" value="F:ATP binding"/>
    <property type="evidence" value="ECO:0007669"/>
    <property type="project" value="UniProtKB-KW"/>
</dbReference>
<dbReference type="EMBL" id="JBEFLD010000008">
    <property type="protein sequence ID" value="MEQ6291995.1"/>
    <property type="molecule type" value="Genomic_DNA"/>
</dbReference>
<evidence type="ECO:0000313" key="2">
    <source>
        <dbReference type="EMBL" id="MEQ6291995.1"/>
    </source>
</evidence>
<dbReference type="RefSeq" id="WP_349589628.1">
    <property type="nucleotide sequence ID" value="NZ_JBEFLD010000008.1"/>
</dbReference>